<organism evidence="1 2">
    <name type="scientific">Sphagnum jensenii</name>
    <dbReference type="NCBI Taxonomy" id="128206"/>
    <lineage>
        <taxon>Eukaryota</taxon>
        <taxon>Viridiplantae</taxon>
        <taxon>Streptophyta</taxon>
        <taxon>Embryophyta</taxon>
        <taxon>Bryophyta</taxon>
        <taxon>Sphagnophytina</taxon>
        <taxon>Sphagnopsida</taxon>
        <taxon>Sphagnales</taxon>
        <taxon>Sphagnaceae</taxon>
        <taxon>Sphagnum</taxon>
    </lineage>
</organism>
<protein>
    <submittedName>
        <fullName evidence="1">Uncharacterized protein</fullName>
    </submittedName>
</protein>
<name>A0ABP1AZL0_9BRYO</name>
<keyword evidence="2" id="KW-1185">Reference proteome</keyword>
<dbReference type="Proteomes" id="UP001497522">
    <property type="component" value="Chromosome 17"/>
</dbReference>
<sequence>MPSWEQPIRHHLRTRWPKIVTMPAKQAQRKPRQEAKAEITALLEKIEKIELSLLKAVVKRSGFWMLIMTEISVFGDAEHGEGIVPMTSNWNIWRHLQLPKPKVEFVEGYEMEEEDMEDFATGISGNAQRWL</sequence>
<gene>
    <name evidence="1" type="ORF">CSSPJE1EN2_LOCUS10938</name>
</gene>
<evidence type="ECO:0000313" key="2">
    <source>
        <dbReference type="Proteomes" id="UP001497522"/>
    </source>
</evidence>
<evidence type="ECO:0000313" key="1">
    <source>
        <dbReference type="EMBL" id="CAK9867943.1"/>
    </source>
</evidence>
<reference evidence="1" key="1">
    <citation type="submission" date="2024-03" db="EMBL/GenBank/DDBJ databases">
        <authorList>
            <consortium name="ELIXIR-Norway"/>
            <consortium name="Elixir Norway"/>
        </authorList>
    </citation>
    <scope>NUCLEOTIDE SEQUENCE</scope>
</reference>
<accession>A0ABP1AZL0</accession>
<proteinExistence type="predicted"/>
<dbReference type="EMBL" id="OZ023718">
    <property type="protein sequence ID" value="CAK9867943.1"/>
    <property type="molecule type" value="Genomic_DNA"/>
</dbReference>